<comment type="caution">
    <text evidence="2">The sequence shown here is derived from an EMBL/GenBank/DDBJ whole genome shotgun (WGS) entry which is preliminary data.</text>
</comment>
<name>A0A9Q0JBS3_9ROSI</name>
<dbReference type="AlphaFoldDB" id="A0A9Q0JBS3"/>
<evidence type="ECO:0000256" key="1">
    <source>
        <dbReference type="SAM" id="Coils"/>
    </source>
</evidence>
<dbReference type="OrthoDB" id="515004at2759"/>
<protein>
    <submittedName>
        <fullName evidence="2">Uncharacterized protein</fullName>
    </submittedName>
</protein>
<reference evidence="2" key="1">
    <citation type="submission" date="2022-02" db="EMBL/GenBank/DDBJ databases">
        <authorList>
            <person name="Henning P.M."/>
            <person name="McCubbin A.G."/>
            <person name="Shore J.S."/>
        </authorList>
    </citation>
    <scope>NUCLEOTIDE SEQUENCE</scope>
    <source>
        <strain evidence="2">F60SS</strain>
        <tissue evidence="2">Leaves</tissue>
    </source>
</reference>
<sequence>MIAFKPIHTSFTNTKYTLFHARRPIHAKGSILCLCRSSKPESEANPPEGDVRTQELLAQIALIQVEKARAIDYLDETAANLTKFAKEANAELDKIGEDALKEFDEASKRRMAKMDEEMQAFEESARLKRIEIENSEKKLADFEGQLEKERNEGMFFKNLGQRAPLDPAGKAGAMEEAKKIKDLTKAKAGSKTRITVYFVLTGLIVVEIADSVISSPDWGKVAVLGAILVGLITQLSYELRISSEIEETERKKKDA</sequence>
<dbReference type="PANTHER" id="PTHR35731">
    <property type="entry name" value="8-AMINO-7-OXONONANOATE SYNTHASE"/>
    <property type="match status" value="1"/>
</dbReference>
<reference evidence="2" key="2">
    <citation type="journal article" date="2023" name="Plants (Basel)">
        <title>Annotation of the Turnera subulata (Passifloraceae) Draft Genome Reveals the S-Locus Evolved after the Divergence of Turneroideae from Passifloroideae in a Stepwise Manner.</title>
        <authorList>
            <person name="Henning P.M."/>
            <person name="Roalson E.H."/>
            <person name="Mir W."/>
            <person name="McCubbin A.G."/>
            <person name="Shore J.S."/>
        </authorList>
    </citation>
    <scope>NUCLEOTIDE SEQUENCE</scope>
    <source>
        <strain evidence="2">F60SS</strain>
    </source>
</reference>
<evidence type="ECO:0000313" key="3">
    <source>
        <dbReference type="Proteomes" id="UP001141552"/>
    </source>
</evidence>
<gene>
    <name evidence="2" type="ORF">Tsubulata_036469</name>
</gene>
<evidence type="ECO:0000313" key="2">
    <source>
        <dbReference type="EMBL" id="KAJ4835678.1"/>
    </source>
</evidence>
<dbReference type="EMBL" id="JAKUCV010004340">
    <property type="protein sequence ID" value="KAJ4835678.1"/>
    <property type="molecule type" value="Genomic_DNA"/>
</dbReference>
<proteinExistence type="predicted"/>
<accession>A0A9Q0JBS3</accession>
<keyword evidence="1" id="KW-0175">Coiled coil</keyword>
<dbReference type="Proteomes" id="UP001141552">
    <property type="component" value="Unassembled WGS sequence"/>
</dbReference>
<dbReference type="GO" id="GO:0009507">
    <property type="term" value="C:chloroplast"/>
    <property type="evidence" value="ECO:0007669"/>
    <property type="project" value="TreeGrafter"/>
</dbReference>
<feature type="coiled-coil region" evidence="1">
    <location>
        <begin position="118"/>
        <end position="152"/>
    </location>
</feature>
<keyword evidence="3" id="KW-1185">Reference proteome</keyword>
<dbReference type="PANTHER" id="PTHR35731:SF1">
    <property type="entry name" value="8-AMINO-7-OXONONANOATE SYNTHASE"/>
    <property type="match status" value="1"/>
</dbReference>
<organism evidence="2 3">
    <name type="scientific">Turnera subulata</name>
    <dbReference type="NCBI Taxonomy" id="218843"/>
    <lineage>
        <taxon>Eukaryota</taxon>
        <taxon>Viridiplantae</taxon>
        <taxon>Streptophyta</taxon>
        <taxon>Embryophyta</taxon>
        <taxon>Tracheophyta</taxon>
        <taxon>Spermatophyta</taxon>
        <taxon>Magnoliopsida</taxon>
        <taxon>eudicotyledons</taxon>
        <taxon>Gunneridae</taxon>
        <taxon>Pentapetalae</taxon>
        <taxon>rosids</taxon>
        <taxon>fabids</taxon>
        <taxon>Malpighiales</taxon>
        <taxon>Passifloraceae</taxon>
        <taxon>Turnera</taxon>
    </lineage>
</organism>